<keyword evidence="2" id="KW-1185">Reference proteome</keyword>
<evidence type="ECO:0000313" key="1">
    <source>
        <dbReference type="EMBL" id="CAB3977550.1"/>
    </source>
</evidence>
<dbReference type="Proteomes" id="UP001152795">
    <property type="component" value="Unassembled WGS sequence"/>
</dbReference>
<sequence>MWKKPQSCHQKRSTPKDGTVKKPASFIRKANKGVVEKLYNDYEEERMSYAGDFLSTLIISKFASALGNIGAVESSEKLSEELLCDKLLMDDVAFLTRTISPSIPFIGLISGGCTTEKHVVKHKWSKHTVVHTECSKSENRSSGEIPGKELNLKT</sequence>
<proteinExistence type="predicted"/>
<reference evidence="1" key="1">
    <citation type="submission" date="2020-04" db="EMBL/GenBank/DDBJ databases">
        <authorList>
            <person name="Alioto T."/>
            <person name="Alioto T."/>
            <person name="Gomez Garrido J."/>
        </authorList>
    </citation>
    <scope>NUCLEOTIDE SEQUENCE</scope>
    <source>
        <strain evidence="1">A484AB</strain>
    </source>
</reference>
<gene>
    <name evidence="1" type="ORF">PACLA_8A051044</name>
</gene>
<comment type="caution">
    <text evidence="1">The sequence shown here is derived from an EMBL/GenBank/DDBJ whole genome shotgun (WGS) entry which is preliminary data.</text>
</comment>
<accession>A0A7D9D5M1</accession>
<organism evidence="1 2">
    <name type="scientific">Paramuricea clavata</name>
    <name type="common">Red gorgonian</name>
    <name type="synonym">Violescent sea-whip</name>
    <dbReference type="NCBI Taxonomy" id="317549"/>
    <lineage>
        <taxon>Eukaryota</taxon>
        <taxon>Metazoa</taxon>
        <taxon>Cnidaria</taxon>
        <taxon>Anthozoa</taxon>
        <taxon>Octocorallia</taxon>
        <taxon>Malacalcyonacea</taxon>
        <taxon>Plexauridae</taxon>
        <taxon>Paramuricea</taxon>
    </lineage>
</organism>
<evidence type="ECO:0000313" key="2">
    <source>
        <dbReference type="Proteomes" id="UP001152795"/>
    </source>
</evidence>
<dbReference type="AlphaFoldDB" id="A0A7D9D5M1"/>
<name>A0A7D9D5M1_PARCT</name>
<protein>
    <submittedName>
        <fullName evidence="1">Uncharacterized protein</fullName>
    </submittedName>
</protein>
<dbReference type="EMBL" id="CACRXK020000054">
    <property type="protein sequence ID" value="CAB3977550.1"/>
    <property type="molecule type" value="Genomic_DNA"/>
</dbReference>